<keyword evidence="8" id="KW-1185">Reference proteome</keyword>
<comment type="similarity">
    <text evidence="2">Belongs to the TAF7 family.</text>
</comment>
<evidence type="ECO:0000256" key="5">
    <source>
        <dbReference type="ARBA" id="ARBA00023242"/>
    </source>
</evidence>
<evidence type="ECO:0000313" key="9">
    <source>
        <dbReference type="WBParaSite" id="Minc3s00073g03625"/>
    </source>
</evidence>
<feature type="region of interest" description="Disordered" evidence="6">
    <location>
        <begin position="202"/>
        <end position="243"/>
    </location>
</feature>
<dbReference type="GO" id="GO:0016251">
    <property type="term" value="F:RNA polymerase II general transcription initiation factor activity"/>
    <property type="evidence" value="ECO:0007669"/>
    <property type="project" value="TreeGrafter"/>
</dbReference>
<keyword evidence="4" id="KW-0804">Transcription</keyword>
<dbReference type="CDD" id="cd08047">
    <property type="entry name" value="TAF7"/>
    <property type="match status" value="1"/>
</dbReference>
<dbReference type="SMART" id="SM01370">
    <property type="entry name" value="TAFII55_N"/>
    <property type="match status" value="1"/>
</dbReference>
<dbReference type="GO" id="GO:0005669">
    <property type="term" value="C:transcription factor TFIID complex"/>
    <property type="evidence" value="ECO:0007669"/>
    <property type="project" value="InterPro"/>
</dbReference>
<feature type="domain" description="TAFII55 protein conserved region" evidence="7">
    <location>
        <begin position="33"/>
        <end position="190"/>
    </location>
</feature>
<dbReference type="PANTHER" id="PTHR12228">
    <property type="entry name" value="TRANSCRIPTION INITIATION FACTOR TFIID 55 KD SUBUNIT-RELATED"/>
    <property type="match status" value="1"/>
</dbReference>
<dbReference type="PANTHER" id="PTHR12228:SF0">
    <property type="entry name" value="TATA-BOX BINDING PROTEIN ASSOCIATED FACTOR 7"/>
    <property type="match status" value="1"/>
</dbReference>
<evidence type="ECO:0000256" key="3">
    <source>
        <dbReference type="ARBA" id="ARBA00023015"/>
    </source>
</evidence>
<reference evidence="9" key="1">
    <citation type="submission" date="2022-11" db="UniProtKB">
        <authorList>
            <consortium name="WormBaseParasite"/>
        </authorList>
    </citation>
    <scope>IDENTIFICATION</scope>
</reference>
<proteinExistence type="inferred from homology"/>
<evidence type="ECO:0000256" key="4">
    <source>
        <dbReference type="ARBA" id="ARBA00023163"/>
    </source>
</evidence>
<evidence type="ECO:0000256" key="6">
    <source>
        <dbReference type="SAM" id="MobiDB-lite"/>
    </source>
</evidence>
<keyword evidence="5" id="KW-0539">Nucleus</keyword>
<organism evidence="8 9">
    <name type="scientific">Meloidogyne incognita</name>
    <name type="common">Southern root-knot nematode worm</name>
    <name type="synonym">Oxyuris incognita</name>
    <dbReference type="NCBI Taxonomy" id="6306"/>
    <lineage>
        <taxon>Eukaryota</taxon>
        <taxon>Metazoa</taxon>
        <taxon>Ecdysozoa</taxon>
        <taxon>Nematoda</taxon>
        <taxon>Chromadorea</taxon>
        <taxon>Rhabditida</taxon>
        <taxon>Tylenchina</taxon>
        <taxon>Tylenchomorpha</taxon>
        <taxon>Tylenchoidea</taxon>
        <taxon>Meloidogynidae</taxon>
        <taxon>Meloidogyninae</taxon>
        <taxon>Meloidogyne</taxon>
        <taxon>Meloidogyne incognita group</taxon>
    </lineage>
</organism>
<evidence type="ECO:0000256" key="1">
    <source>
        <dbReference type="ARBA" id="ARBA00004123"/>
    </source>
</evidence>
<dbReference type="Pfam" id="PF04658">
    <property type="entry name" value="TAFII55_N"/>
    <property type="match status" value="1"/>
</dbReference>
<dbReference type="GO" id="GO:0051123">
    <property type="term" value="P:RNA polymerase II preinitiation complex assembly"/>
    <property type="evidence" value="ECO:0007669"/>
    <property type="project" value="TreeGrafter"/>
</dbReference>
<protein>
    <submittedName>
        <fullName evidence="9">TAFII55 protein conserved region domain-containing protein</fullName>
    </submittedName>
</protein>
<dbReference type="Proteomes" id="UP000887563">
    <property type="component" value="Unplaced"/>
</dbReference>
<keyword evidence="3" id="KW-0805">Transcription regulation</keyword>
<sequence length="243" mass="28142">MIEANSAAAAATTSQRIQTKRVENDFSSTNLEWENHLIIRFPPEIANKVKDYLDEDAHHISQTKMNINFNQNLRSGTLNFGKYEMDFSLYDLPCISEVMKTLDKKTVYKVADVSQIIVCSPPGERKKGAKTELPVNEKHERREWPHGICPPMRFAQRKRFRKVKRKKYMDASDVERELKRLLRSDLDAVNVRWEVVSIDEMERADNETPQELKNNSGNNDDTNLQTADDLDYGLFLSDSENED</sequence>
<evidence type="ECO:0000256" key="2">
    <source>
        <dbReference type="ARBA" id="ARBA00009368"/>
    </source>
</evidence>
<dbReference type="WBParaSite" id="Minc3s00073g03625">
    <property type="protein sequence ID" value="Minc3s00073g03625"/>
    <property type="gene ID" value="Minc3s00073g03625"/>
</dbReference>
<dbReference type="InterPro" id="IPR006751">
    <property type="entry name" value="TAFII55_prot_cons_reg"/>
</dbReference>
<evidence type="ECO:0000259" key="7">
    <source>
        <dbReference type="SMART" id="SM01370"/>
    </source>
</evidence>
<dbReference type="InterPro" id="IPR037817">
    <property type="entry name" value="TAF7"/>
</dbReference>
<name>A0A914KSF0_MELIC</name>
<evidence type="ECO:0000313" key="8">
    <source>
        <dbReference type="Proteomes" id="UP000887563"/>
    </source>
</evidence>
<dbReference type="AlphaFoldDB" id="A0A914KSF0"/>
<accession>A0A914KSF0</accession>
<comment type="subcellular location">
    <subcellularLocation>
        <location evidence="1">Nucleus</location>
    </subcellularLocation>
</comment>
<feature type="compositionally biased region" description="Polar residues" evidence="6">
    <location>
        <begin position="207"/>
        <end position="226"/>
    </location>
</feature>